<evidence type="ECO:0000256" key="4">
    <source>
        <dbReference type="ARBA" id="ARBA00022737"/>
    </source>
</evidence>
<evidence type="ECO:0000256" key="7">
    <source>
        <dbReference type="ARBA" id="ARBA00023157"/>
    </source>
</evidence>
<accession>A0AAN0JC22</accession>
<dbReference type="Gene3D" id="3.10.250.10">
    <property type="entry name" value="SRCR-like domain"/>
    <property type="match status" value="10"/>
</dbReference>
<name>A0AAN0JC22_AMPQE</name>
<keyword evidence="8" id="KW-0325">Glycoprotein</keyword>
<keyword evidence="7 9" id="KW-1015">Disulfide bond</keyword>
<dbReference type="Pfam" id="PF00530">
    <property type="entry name" value="SRCR"/>
    <property type="match status" value="10"/>
</dbReference>
<feature type="domain" description="SRCR" evidence="13">
    <location>
        <begin position="905"/>
        <end position="1006"/>
    </location>
</feature>
<dbReference type="GO" id="GO:0016020">
    <property type="term" value="C:membrane"/>
    <property type="evidence" value="ECO:0007669"/>
    <property type="project" value="UniProtKB-SubCell"/>
</dbReference>
<evidence type="ECO:0000256" key="8">
    <source>
        <dbReference type="ARBA" id="ARBA00023180"/>
    </source>
</evidence>
<sequence>MARRCLFLPLLLLWLCCTRITSGQINGTVILSRFNSTSSSFSSGIVRVYYNGWGNICNDAYFHYVEAVVICHQLGFDSEISYSTSGQNTIYGTDYLPTVWQGLDCGSYFLSVSQCFYSTEIDHQCSSNSQDVIVQCSSTKIWDNPFLGMIRLQGGYYSNEGRVELYCNGQWGTICNNGFDSTDANTLCRQLGYDTCVSYTSSSRYNLSQPVWSNNMYSVSGTGCFGDTNACPLQSISNCSSQISLMCGESSLSIKYAATKSLCSQVMQNNKLLTSLVLFRNNVTSALFTSGIIRIYGSSWGNICYDYSFRANESHVVCHQLGYTGASSYSRAGLKNYGMDLLSTTLSGVSCSDGGYLSISQCTFNLYGWNTPCYSDSYDATVTCYTTRIWDDPFPGMIRLQGGNYSNVGRLEIFCNGQWGTMCVDGFDGTDALTLCKQLGYNSYHRYYPTIYPANSSQPIWGNNMRSTVNEQCYGASNSCPGSSVSTCSHSSDVALECKWKQHNAGRQRTTLATCMGLIKPLTVTNGAVTLLRHSVDGPTIYSGIVRVYVNGWGNICNDDSFGLSEANVICHQLGYTGASSYSKAGVESFGTDHVSAKWDDFNCDDSNFLSVAQCTYSTAIDSDCSSDSTDATVTCYSSKLWDSNPYPGMVRITGYYSNEGLVEVYCNGQWGTICSSGFYDDDANAICRQLGYESFSQYNHLTTIARNYSQPVWSTEMSSRENTCFGSMNSCPSHSLNASCAIYYKTVTISCKENSRYLIYGNTVSTCSHKIIDDLPVGTIILTQKGLPSKSYSSGIIRVYDNGWGNICGGPGSGFGQSEANVVCHQLGYTGAASYSYYGEAGYGEDSLYTKWGNLSCGSNDGLSVAQCSYSTVISPGCQKDFYDATVSCYRTRIWDSSVYTGMIRLQGGYYSNEGRVELYCNGQWGTICNNGFDSTDANTLCRQLGYDTYYKYNNLSITAATNKPIWVTNMKSKSSDTCFSSSNSCPTEPVTTCSHSSDVTLSCGESSESVKTSTQCYNPETASRGTVVLYQRGTASSSYSHGIVRVYFNSGWGNICDYSYSQSEANVVCHQLGYSGASSYSTAGDGGTYGTDPSATKLTNLYCARGEYLTLLQCSYVNTTISLYCSYDSHDVTVQCYSTRIWNANVFYGMIRLQGGIYSSEGRVEIYCQGQWGAICSIGFTSSDASTICRQLGYTDYESYNNLSQPTDSSQPIWAGTSSRFCYSVCSNYTYCSTSHQISVSCVYSLSSSNNFATVYNCSNGAIATPTDSSSTDSTISLTKVLIIAISVMIAIAVLTVLTVLTALCVVFIVRKKIRRSSASGTVRYTTVAVEDADSEQPIALPQYQYAALPCHAPQQQQQSTAPVLLQSTAPEEQHQPEEESPMELASSKEAVVEKLDETTGDNISEDSLILNVSNEQELLLKS</sequence>
<keyword evidence="4" id="KW-0677">Repeat</keyword>
<feature type="domain" description="SRCR" evidence="13">
    <location>
        <begin position="18"/>
        <end position="137"/>
    </location>
</feature>
<evidence type="ECO:0000256" key="6">
    <source>
        <dbReference type="ARBA" id="ARBA00023136"/>
    </source>
</evidence>
<dbReference type="RefSeq" id="XP_019854549.1">
    <property type="nucleotide sequence ID" value="XM_019998990.1"/>
</dbReference>
<evidence type="ECO:0000256" key="2">
    <source>
        <dbReference type="ARBA" id="ARBA00022692"/>
    </source>
</evidence>
<feature type="disulfide bond" evidence="9">
    <location>
        <begin position="105"/>
        <end position="115"/>
    </location>
</feature>
<evidence type="ECO:0000313" key="14">
    <source>
        <dbReference type="EnsemblMetazoa" id="XP_019854549.1"/>
    </source>
</evidence>
<keyword evidence="3 12" id="KW-0732">Signal</keyword>
<dbReference type="EnsemblMetazoa" id="XM_019998990.1">
    <property type="protein sequence ID" value="XP_019854549.1"/>
    <property type="gene ID" value="LOC105313478"/>
</dbReference>
<feature type="domain" description="SRCR" evidence="13">
    <location>
        <begin position="522"/>
        <end position="637"/>
    </location>
</feature>
<dbReference type="PROSITE" id="PS50287">
    <property type="entry name" value="SRCR_2"/>
    <property type="match status" value="10"/>
</dbReference>
<evidence type="ECO:0000256" key="1">
    <source>
        <dbReference type="ARBA" id="ARBA00004167"/>
    </source>
</evidence>
<dbReference type="PANTHER" id="PTHR19331:SF487">
    <property type="entry name" value="SOLUBLE SCAVENGER RECEPTOR CYSTEINE-RICH DOMAIN-CONTAINING PROTEIN SSC5D"/>
    <property type="match status" value="1"/>
</dbReference>
<feature type="region of interest" description="Disordered" evidence="10">
    <location>
        <begin position="1370"/>
        <end position="1409"/>
    </location>
</feature>
<dbReference type="Proteomes" id="UP000007879">
    <property type="component" value="Unassembled WGS sequence"/>
</dbReference>
<dbReference type="SUPFAM" id="SSF56487">
    <property type="entry name" value="SRCR-like"/>
    <property type="match status" value="10"/>
</dbReference>
<keyword evidence="5 11" id="KW-1133">Transmembrane helix</keyword>
<feature type="domain" description="SRCR" evidence="13">
    <location>
        <begin position="651"/>
        <end position="753"/>
    </location>
</feature>
<dbReference type="InterPro" id="IPR001190">
    <property type="entry name" value="SRCR"/>
</dbReference>
<feature type="disulfide bond" evidence="9">
    <location>
        <begin position="1224"/>
        <end position="1234"/>
    </location>
</feature>
<feature type="signal peptide" evidence="12">
    <location>
        <begin position="1"/>
        <end position="23"/>
    </location>
</feature>
<organism evidence="14 15">
    <name type="scientific">Amphimedon queenslandica</name>
    <name type="common">Sponge</name>
    <dbReference type="NCBI Taxonomy" id="400682"/>
    <lineage>
        <taxon>Eukaryota</taxon>
        <taxon>Metazoa</taxon>
        <taxon>Porifera</taxon>
        <taxon>Demospongiae</taxon>
        <taxon>Heteroscleromorpha</taxon>
        <taxon>Haplosclerida</taxon>
        <taxon>Niphatidae</taxon>
        <taxon>Amphimedon</taxon>
    </lineage>
</organism>
<reference evidence="15" key="1">
    <citation type="journal article" date="2010" name="Nature">
        <title>The Amphimedon queenslandica genome and the evolution of animal complexity.</title>
        <authorList>
            <person name="Srivastava M."/>
            <person name="Simakov O."/>
            <person name="Chapman J."/>
            <person name="Fahey B."/>
            <person name="Gauthier M.E."/>
            <person name="Mitros T."/>
            <person name="Richards G.S."/>
            <person name="Conaco C."/>
            <person name="Dacre M."/>
            <person name="Hellsten U."/>
            <person name="Larroux C."/>
            <person name="Putnam N.H."/>
            <person name="Stanke M."/>
            <person name="Adamska M."/>
            <person name="Darling A."/>
            <person name="Degnan S.M."/>
            <person name="Oakley T.H."/>
            <person name="Plachetzki D.C."/>
            <person name="Zhai Y."/>
            <person name="Adamski M."/>
            <person name="Calcino A."/>
            <person name="Cummins S.F."/>
            <person name="Goodstein D.M."/>
            <person name="Harris C."/>
            <person name="Jackson D.J."/>
            <person name="Leys S.P."/>
            <person name="Shu S."/>
            <person name="Woodcroft B.J."/>
            <person name="Vervoort M."/>
            <person name="Kosik K.S."/>
            <person name="Manning G."/>
            <person name="Degnan B.M."/>
            <person name="Rokhsar D.S."/>
        </authorList>
    </citation>
    <scope>NUCLEOTIDE SEQUENCE [LARGE SCALE GENOMIC DNA]</scope>
</reference>
<evidence type="ECO:0000313" key="15">
    <source>
        <dbReference type="Proteomes" id="UP000007879"/>
    </source>
</evidence>
<evidence type="ECO:0000256" key="5">
    <source>
        <dbReference type="ARBA" id="ARBA00022989"/>
    </source>
</evidence>
<evidence type="ECO:0000259" key="13">
    <source>
        <dbReference type="PROSITE" id="PS50287"/>
    </source>
</evidence>
<evidence type="ECO:0000256" key="10">
    <source>
        <dbReference type="SAM" id="MobiDB-lite"/>
    </source>
</evidence>
<reference evidence="14" key="2">
    <citation type="submission" date="2024-06" db="UniProtKB">
        <authorList>
            <consortium name="EnsemblMetazoa"/>
        </authorList>
    </citation>
    <scope>IDENTIFICATION</scope>
</reference>
<dbReference type="InterPro" id="IPR036772">
    <property type="entry name" value="SRCR-like_dom_sf"/>
</dbReference>
<keyword evidence="15" id="KW-1185">Reference proteome</keyword>
<dbReference type="PROSITE" id="PS00420">
    <property type="entry name" value="SRCR_1"/>
    <property type="match status" value="5"/>
</dbReference>
<protein>
    <recommendedName>
        <fullName evidence="13">SRCR domain-containing protein</fullName>
    </recommendedName>
</protein>
<feature type="domain" description="SRCR" evidence="13">
    <location>
        <begin position="150"/>
        <end position="264"/>
    </location>
</feature>
<keyword evidence="2 11" id="KW-0812">Transmembrane</keyword>
<evidence type="ECO:0000256" key="3">
    <source>
        <dbReference type="ARBA" id="ARBA00022729"/>
    </source>
</evidence>
<dbReference type="FunFam" id="3.10.250.10:FF:000016">
    <property type="entry name" value="Scavenger receptor cysteine-rich protein type 12"/>
    <property type="match status" value="1"/>
</dbReference>
<comment type="subcellular location">
    <subcellularLocation>
        <location evidence="1">Membrane</location>
        <topology evidence="1">Single-pass membrane protein</topology>
    </subcellularLocation>
</comment>
<dbReference type="SMART" id="SM00202">
    <property type="entry name" value="SR"/>
    <property type="match status" value="10"/>
</dbReference>
<feature type="domain" description="SRCR" evidence="13">
    <location>
        <begin position="781"/>
        <end position="891"/>
    </location>
</feature>
<dbReference type="GeneID" id="105313478"/>
<feature type="chain" id="PRO_5042813859" description="SRCR domain-containing protein" evidence="12">
    <location>
        <begin position="24"/>
        <end position="1425"/>
    </location>
</feature>
<evidence type="ECO:0000256" key="9">
    <source>
        <dbReference type="PROSITE-ProRule" id="PRU00196"/>
    </source>
</evidence>
<feature type="domain" description="SRCR" evidence="13">
    <location>
        <begin position="1153"/>
        <end position="1261"/>
    </location>
</feature>
<feature type="domain" description="SRCR" evidence="13">
    <location>
        <begin position="398"/>
        <end position="499"/>
    </location>
</feature>
<dbReference type="PANTHER" id="PTHR19331">
    <property type="entry name" value="SCAVENGER RECEPTOR DOMAIN-CONTAINING"/>
    <property type="match status" value="1"/>
</dbReference>
<comment type="caution">
    <text evidence="9">Lacks conserved residue(s) required for the propagation of feature annotation.</text>
</comment>
<evidence type="ECO:0000256" key="11">
    <source>
        <dbReference type="SAM" id="Phobius"/>
    </source>
</evidence>
<keyword evidence="6 11" id="KW-0472">Membrane</keyword>
<dbReference type="PRINTS" id="PR00258">
    <property type="entry name" value="SPERACTRCPTR"/>
</dbReference>
<feature type="transmembrane region" description="Helical" evidence="11">
    <location>
        <begin position="1283"/>
        <end position="1312"/>
    </location>
</feature>
<proteinExistence type="predicted"/>
<feature type="domain" description="SRCR" evidence="13">
    <location>
        <begin position="276"/>
        <end position="385"/>
    </location>
</feature>
<evidence type="ECO:0000256" key="12">
    <source>
        <dbReference type="SAM" id="SignalP"/>
    </source>
</evidence>
<dbReference type="KEGG" id="aqu:105313478"/>
<feature type="domain" description="SRCR" evidence="13">
    <location>
        <begin position="1033"/>
        <end position="1139"/>
    </location>
</feature>